<dbReference type="InterPro" id="IPR050682">
    <property type="entry name" value="ModA/WtpA"/>
</dbReference>
<dbReference type="PANTHER" id="PTHR30632:SF11">
    <property type="entry name" value="BLR4797 PROTEIN"/>
    <property type="match status" value="1"/>
</dbReference>
<dbReference type="EMBL" id="JAQQLI010000031">
    <property type="protein sequence ID" value="MDC7787738.1"/>
    <property type="molecule type" value="Genomic_DNA"/>
</dbReference>
<dbReference type="Proteomes" id="UP001165652">
    <property type="component" value="Unassembled WGS sequence"/>
</dbReference>
<evidence type="ECO:0000313" key="1">
    <source>
        <dbReference type="EMBL" id="MDC7787738.1"/>
    </source>
</evidence>
<dbReference type="RefSeq" id="WP_272778578.1">
    <property type="nucleotide sequence ID" value="NZ_JAQQLI010000031.1"/>
</dbReference>
<accession>A0ABT5JDG9</accession>
<proteinExistence type="predicted"/>
<sequence>MTSPITCISSMATRHILNELAALCEQRTGRALAVRSLGGVEAAKLVRAGEAVDIVLLASGPMEKLEAEGRLAAGSRTAFARSDIALAVPSSRPAPDVSSEAAVREAVSSATRLCYSTGPSGDHLMRLLERWGLAAGMADRLLQAPPGVPVGSLVAKGDADLGFQQYSELVNIPGITVVGGLPAAVQSTTVFTAGVAAASPDADGARAVIAFLMSAEADPVKRRHGMEPA</sequence>
<keyword evidence="2" id="KW-1185">Reference proteome</keyword>
<organism evidence="1 2">
    <name type="scientific">Rhodoplanes tepidamans</name>
    <name type="common">Rhodoplanes cryptolactis</name>
    <dbReference type="NCBI Taxonomy" id="200616"/>
    <lineage>
        <taxon>Bacteria</taxon>
        <taxon>Pseudomonadati</taxon>
        <taxon>Pseudomonadota</taxon>
        <taxon>Alphaproteobacteria</taxon>
        <taxon>Hyphomicrobiales</taxon>
        <taxon>Nitrobacteraceae</taxon>
        <taxon>Rhodoplanes</taxon>
    </lineage>
</organism>
<dbReference type="PANTHER" id="PTHR30632">
    <property type="entry name" value="MOLYBDATE-BINDING PERIPLASMIC PROTEIN"/>
    <property type="match status" value="1"/>
</dbReference>
<dbReference type="Gene3D" id="3.40.190.10">
    <property type="entry name" value="Periplasmic binding protein-like II"/>
    <property type="match status" value="2"/>
</dbReference>
<comment type="caution">
    <text evidence="1">The sequence shown here is derived from an EMBL/GenBank/DDBJ whole genome shotgun (WGS) entry which is preliminary data.</text>
</comment>
<evidence type="ECO:0000313" key="2">
    <source>
        <dbReference type="Proteomes" id="UP001165652"/>
    </source>
</evidence>
<protein>
    <submittedName>
        <fullName evidence="1">Substrate-binding domain-containing protein</fullName>
    </submittedName>
</protein>
<dbReference type="Pfam" id="PF13531">
    <property type="entry name" value="SBP_bac_11"/>
    <property type="match status" value="1"/>
</dbReference>
<reference evidence="1" key="2">
    <citation type="submission" date="2023-02" db="EMBL/GenBank/DDBJ databases">
        <authorList>
            <person name="Rayyan A."/>
            <person name="Meyer T."/>
            <person name="Kyndt J.A."/>
        </authorList>
    </citation>
    <scope>NUCLEOTIDE SEQUENCE</scope>
    <source>
        <strain evidence="1">DSM 9987</strain>
    </source>
</reference>
<dbReference type="SUPFAM" id="SSF53850">
    <property type="entry name" value="Periplasmic binding protein-like II"/>
    <property type="match status" value="1"/>
</dbReference>
<reference evidence="1" key="1">
    <citation type="journal article" date="2023" name="Microbiol Resour">
        <title>Genome Sequences of Rhodoplanes serenus and Two Thermotolerant Strains, Rhodoplanes tepidamans and 'Rhodoplanes cryptolactis,' Further Refine the Genus.</title>
        <authorList>
            <person name="Rayyan A.A."/>
            <person name="Kyndt J.A."/>
        </authorList>
    </citation>
    <scope>NUCLEOTIDE SEQUENCE</scope>
    <source>
        <strain evidence="1">DSM 9987</strain>
    </source>
</reference>
<gene>
    <name evidence="1" type="ORF">PQJ73_18770</name>
</gene>
<name>A0ABT5JDG9_RHOTP</name>